<evidence type="ECO:0000256" key="10">
    <source>
        <dbReference type="SAM" id="Phobius"/>
    </source>
</evidence>
<evidence type="ECO:0000256" key="2">
    <source>
        <dbReference type="ARBA" id="ARBA00022448"/>
    </source>
</evidence>
<feature type="transmembrane region" description="Helical" evidence="10">
    <location>
        <begin position="100"/>
        <end position="120"/>
    </location>
</feature>
<accession>A0ABW5XLR6</accession>
<dbReference type="Gene3D" id="1.10.3730.20">
    <property type="match status" value="1"/>
</dbReference>
<gene>
    <name evidence="11" type="ORF">ACFSYC_06760</name>
</gene>
<dbReference type="InterPro" id="IPR000390">
    <property type="entry name" value="Small_drug/metabolite_transptr"/>
</dbReference>
<keyword evidence="3" id="KW-1003">Cell membrane</keyword>
<dbReference type="SUPFAM" id="SSF103481">
    <property type="entry name" value="Multidrug resistance efflux transporter EmrE"/>
    <property type="match status" value="1"/>
</dbReference>
<comment type="similarity">
    <text evidence="7">Belongs to the drug/metabolite transporter (DMT) superfamily. Small multidrug resistance (SMR) (TC 2.A.7.1) family. Gdx/SugE subfamily.</text>
</comment>
<evidence type="ECO:0000313" key="11">
    <source>
        <dbReference type="EMBL" id="MFD2864386.1"/>
    </source>
</evidence>
<feature type="transmembrane region" description="Helical" evidence="10">
    <location>
        <begin position="74"/>
        <end position="94"/>
    </location>
</feature>
<dbReference type="PANTHER" id="PTHR30561">
    <property type="entry name" value="SMR FAMILY PROTON-DEPENDENT DRUG EFFLUX TRANSPORTER SUGE"/>
    <property type="match status" value="1"/>
</dbReference>
<dbReference type="InterPro" id="IPR045324">
    <property type="entry name" value="Small_multidrug_res"/>
</dbReference>
<evidence type="ECO:0000256" key="7">
    <source>
        <dbReference type="ARBA" id="ARBA00038151"/>
    </source>
</evidence>
<comment type="caution">
    <text evidence="11">The sequence shown here is derived from an EMBL/GenBank/DDBJ whole genome shotgun (WGS) entry which is preliminary data.</text>
</comment>
<evidence type="ECO:0000313" key="12">
    <source>
        <dbReference type="Proteomes" id="UP001597601"/>
    </source>
</evidence>
<name>A0ABW5XLR6_9SPHI</name>
<protein>
    <recommendedName>
        <fullName evidence="8">Guanidinium exporter</fullName>
    </recommendedName>
</protein>
<reference evidence="12" key="1">
    <citation type="journal article" date="2019" name="Int. J. Syst. Evol. Microbiol.">
        <title>The Global Catalogue of Microorganisms (GCM) 10K type strain sequencing project: providing services to taxonomists for standard genome sequencing and annotation.</title>
        <authorList>
            <consortium name="The Broad Institute Genomics Platform"/>
            <consortium name="The Broad Institute Genome Sequencing Center for Infectious Disease"/>
            <person name="Wu L."/>
            <person name="Ma J."/>
        </authorList>
    </citation>
    <scope>NUCLEOTIDE SEQUENCE [LARGE SCALE GENOMIC DNA]</scope>
    <source>
        <strain evidence="12">KCTC 52232</strain>
    </source>
</reference>
<dbReference type="Proteomes" id="UP001597601">
    <property type="component" value="Unassembled WGS sequence"/>
</dbReference>
<organism evidence="11 12">
    <name type="scientific">Mucilaginibacter antarcticus</name>
    <dbReference type="NCBI Taxonomy" id="1855725"/>
    <lineage>
        <taxon>Bacteria</taxon>
        <taxon>Pseudomonadati</taxon>
        <taxon>Bacteroidota</taxon>
        <taxon>Sphingobacteriia</taxon>
        <taxon>Sphingobacteriales</taxon>
        <taxon>Sphingobacteriaceae</taxon>
        <taxon>Mucilaginibacter</taxon>
    </lineage>
</organism>
<evidence type="ECO:0000256" key="4">
    <source>
        <dbReference type="ARBA" id="ARBA00022692"/>
    </source>
</evidence>
<evidence type="ECO:0000256" key="3">
    <source>
        <dbReference type="ARBA" id="ARBA00022475"/>
    </source>
</evidence>
<dbReference type="RefSeq" id="WP_377124862.1">
    <property type="nucleotide sequence ID" value="NZ_JBHUHN010000001.1"/>
</dbReference>
<sequence length="124" mass="13842">MAWIYIIIASVLQAAWTYSVKSFSLDDLKLLNWANFYTLQSIIYMAPITGYIVFGAANAWFFSMAIKDIPTAMAFAAWTGGSIICIKLAGVIFYKEPTNWPELFFMLMIMGGVMGLKFVAAPQV</sequence>
<feature type="transmembrane region" description="Helical" evidence="10">
    <location>
        <begin position="41"/>
        <end position="62"/>
    </location>
</feature>
<evidence type="ECO:0000256" key="1">
    <source>
        <dbReference type="ARBA" id="ARBA00004651"/>
    </source>
</evidence>
<keyword evidence="2" id="KW-0813">Transport</keyword>
<keyword evidence="12" id="KW-1185">Reference proteome</keyword>
<evidence type="ECO:0000256" key="8">
    <source>
        <dbReference type="ARBA" id="ARBA00039168"/>
    </source>
</evidence>
<keyword evidence="5 10" id="KW-1133">Transmembrane helix</keyword>
<keyword evidence="4 9" id="KW-0812">Transmembrane</keyword>
<dbReference type="EMBL" id="JBHUON010000006">
    <property type="protein sequence ID" value="MFD2864386.1"/>
    <property type="molecule type" value="Genomic_DNA"/>
</dbReference>
<keyword evidence="6 10" id="KW-0472">Membrane</keyword>
<dbReference type="Pfam" id="PF00893">
    <property type="entry name" value="Multi_Drug_Res"/>
    <property type="match status" value="1"/>
</dbReference>
<proteinExistence type="inferred from homology"/>
<dbReference type="InterPro" id="IPR037185">
    <property type="entry name" value="EmrE-like"/>
</dbReference>
<evidence type="ECO:0000256" key="6">
    <source>
        <dbReference type="ARBA" id="ARBA00023136"/>
    </source>
</evidence>
<evidence type="ECO:0000256" key="5">
    <source>
        <dbReference type="ARBA" id="ARBA00022989"/>
    </source>
</evidence>
<dbReference type="PANTHER" id="PTHR30561:SF0">
    <property type="entry name" value="GUANIDINIUM EXPORTER"/>
    <property type="match status" value="1"/>
</dbReference>
<comment type="subcellular location">
    <subcellularLocation>
        <location evidence="1 9">Cell membrane</location>
        <topology evidence="1 9">Multi-pass membrane protein</topology>
    </subcellularLocation>
</comment>
<evidence type="ECO:0000256" key="9">
    <source>
        <dbReference type="RuleBase" id="RU003942"/>
    </source>
</evidence>